<dbReference type="CDD" id="cd11060">
    <property type="entry name" value="CYP57A1-like"/>
    <property type="match status" value="1"/>
</dbReference>
<keyword evidence="8" id="KW-1185">Reference proteome</keyword>
<reference evidence="7 8" key="1">
    <citation type="submission" date="2019-06" db="EMBL/GenBank/DDBJ databases">
        <authorList>
            <person name="Broberg M."/>
        </authorList>
    </citation>
    <scope>NUCLEOTIDE SEQUENCE [LARGE SCALE GENOMIC DNA]</scope>
</reference>
<dbReference type="InterPro" id="IPR002403">
    <property type="entry name" value="Cyt_P450_E_grp-IV"/>
</dbReference>
<dbReference type="PANTHER" id="PTHR24305:SF232">
    <property type="entry name" value="P450, PUTATIVE (EUROFUNG)-RELATED"/>
    <property type="match status" value="1"/>
</dbReference>
<keyword evidence="3" id="KW-0349">Heme</keyword>
<dbReference type="Pfam" id="PF00067">
    <property type="entry name" value="p450"/>
    <property type="match status" value="1"/>
</dbReference>
<dbReference type="Gene3D" id="1.10.630.10">
    <property type="entry name" value="Cytochrome P450"/>
    <property type="match status" value="1"/>
</dbReference>
<gene>
    <name evidence="7" type="ORF">CLO192961_LOCUS117161</name>
</gene>
<evidence type="ECO:0000313" key="7">
    <source>
        <dbReference type="EMBL" id="VUC23384.1"/>
    </source>
</evidence>
<evidence type="ECO:0000313" key="8">
    <source>
        <dbReference type="Proteomes" id="UP000766486"/>
    </source>
</evidence>
<sequence>MAGPGALSAMSAGAIEKLHVIIAPQHWSGATGISLSVALYLLLVCHFLFNRYHKGLEKVPGPFLNSISTIPRIWSVYRASSHVDDMRLHQKYGHIVRVAPRIISVSDTASVEHLYGITTKFVKSEFFKLGAFTDDKGEYIPDPFSTQDRHIHSRLKRGAANAYSLASLVKMEPLISPVTNRLLKLLDRHADSGTICDFGDVLKNYAMDAIFCISFGQDMNYLEKGDHIRLYHVLDIFASYMAIQFGQIPWCHKFLLKNPRLAEWIAGNDTSQLQMMDLAIRETEASFSKPPSDGPETFVQLLVNNQRKSPTSITIDEIHGNALGNISAGSDTTATALRAVIYLLLKNPTAYQRLCDEVRSNLELPVKFKEASKLTYLNACIKEALRMHPPVGMLLGRQAPQGGEVVNGFHIAEGIEIGINPMILHHDTQVFPDPYEYNPGRWLKTEQNEEHLKLMNRCLIAFGHGRHICSGQHISMVEMTNLIPTLLIRYDLKLANNGRNYKFKNWWFTTQTGLEVLFSRR</sequence>
<keyword evidence="4" id="KW-0479">Metal-binding</keyword>
<accession>A0ABY6TXF3</accession>
<comment type="similarity">
    <text evidence="2">Belongs to the cytochrome P450 family.</text>
</comment>
<dbReference type="PRINTS" id="PR00385">
    <property type="entry name" value="P450"/>
</dbReference>
<dbReference type="InterPro" id="IPR036396">
    <property type="entry name" value="Cyt_P450_sf"/>
</dbReference>
<keyword evidence="5" id="KW-0408">Iron</keyword>
<proteinExistence type="inferred from homology"/>
<protein>
    <recommendedName>
        <fullName evidence="9">Cytochrome P450</fullName>
    </recommendedName>
</protein>
<evidence type="ECO:0000256" key="3">
    <source>
        <dbReference type="ARBA" id="ARBA00022617"/>
    </source>
</evidence>
<comment type="cofactor">
    <cofactor evidence="1">
        <name>heme</name>
        <dbReference type="ChEBI" id="CHEBI:30413"/>
    </cofactor>
</comment>
<keyword evidence="6" id="KW-0503">Monooxygenase</keyword>
<dbReference type="PRINTS" id="PR00465">
    <property type="entry name" value="EP450IV"/>
</dbReference>
<evidence type="ECO:0008006" key="9">
    <source>
        <dbReference type="Google" id="ProtNLM"/>
    </source>
</evidence>
<dbReference type="PANTHER" id="PTHR24305">
    <property type="entry name" value="CYTOCHROME P450"/>
    <property type="match status" value="1"/>
</dbReference>
<dbReference type="Proteomes" id="UP000766486">
    <property type="component" value="Unassembled WGS sequence"/>
</dbReference>
<evidence type="ECO:0000256" key="1">
    <source>
        <dbReference type="ARBA" id="ARBA00001971"/>
    </source>
</evidence>
<dbReference type="InterPro" id="IPR050121">
    <property type="entry name" value="Cytochrome_P450_monoxygenase"/>
</dbReference>
<comment type="caution">
    <text evidence="7">The sequence shown here is derived from an EMBL/GenBank/DDBJ whole genome shotgun (WGS) entry which is preliminary data.</text>
</comment>
<evidence type="ECO:0000256" key="6">
    <source>
        <dbReference type="ARBA" id="ARBA00023033"/>
    </source>
</evidence>
<dbReference type="SUPFAM" id="SSF48264">
    <property type="entry name" value="Cytochrome P450"/>
    <property type="match status" value="1"/>
</dbReference>
<keyword evidence="6" id="KW-0560">Oxidoreductase</keyword>
<evidence type="ECO:0000256" key="2">
    <source>
        <dbReference type="ARBA" id="ARBA00010617"/>
    </source>
</evidence>
<dbReference type="EMBL" id="CABFNS010000705">
    <property type="protein sequence ID" value="VUC23384.1"/>
    <property type="molecule type" value="Genomic_DNA"/>
</dbReference>
<dbReference type="InterPro" id="IPR001128">
    <property type="entry name" value="Cyt_P450"/>
</dbReference>
<evidence type="ECO:0000256" key="5">
    <source>
        <dbReference type="ARBA" id="ARBA00023004"/>
    </source>
</evidence>
<evidence type="ECO:0000256" key="4">
    <source>
        <dbReference type="ARBA" id="ARBA00022723"/>
    </source>
</evidence>
<organism evidence="7 8">
    <name type="scientific">Bionectria ochroleuca</name>
    <name type="common">Gliocladium roseum</name>
    <dbReference type="NCBI Taxonomy" id="29856"/>
    <lineage>
        <taxon>Eukaryota</taxon>
        <taxon>Fungi</taxon>
        <taxon>Dikarya</taxon>
        <taxon>Ascomycota</taxon>
        <taxon>Pezizomycotina</taxon>
        <taxon>Sordariomycetes</taxon>
        <taxon>Hypocreomycetidae</taxon>
        <taxon>Hypocreales</taxon>
        <taxon>Bionectriaceae</taxon>
        <taxon>Clonostachys</taxon>
    </lineage>
</organism>
<name>A0ABY6TXF3_BIOOC</name>